<comment type="caution">
    <text evidence="1">The sequence shown here is derived from an EMBL/GenBank/DDBJ whole genome shotgun (WGS) entry which is preliminary data.</text>
</comment>
<protein>
    <submittedName>
        <fullName evidence="1">Uncharacterized protein</fullName>
    </submittedName>
</protein>
<feature type="non-terminal residue" evidence="1">
    <location>
        <position position="1"/>
    </location>
</feature>
<organism evidence="1 2">
    <name type="scientific">Candidatus Portnoybacteria bacterium CG_4_8_14_3_um_filter_44_15</name>
    <dbReference type="NCBI Taxonomy" id="1974803"/>
    <lineage>
        <taxon>Bacteria</taxon>
        <taxon>Candidatus Portnoyibacteriota</taxon>
    </lineage>
</organism>
<accession>A0A2M7IDQ4</accession>
<name>A0A2M7IDQ4_9BACT</name>
<dbReference type="AlphaFoldDB" id="A0A2M7IDQ4"/>
<dbReference type="EMBL" id="PFGW01000037">
    <property type="protein sequence ID" value="PIW74609.1"/>
    <property type="molecule type" value="Genomic_DNA"/>
</dbReference>
<reference evidence="2" key="1">
    <citation type="submission" date="2017-09" db="EMBL/GenBank/DDBJ databases">
        <title>Depth-based differentiation of microbial function through sediment-hosted aquifers and enrichment of novel symbionts in the deep terrestrial subsurface.</title>
        <authorList>
            <person name="Probst A.J."/>
            <person name="Ladd B."/>
            <person name="Jarett J.K."/>
            <person name="Geller-Mcgrath D.E."/>
            <person name="Sieber C.M.K."/>
            <person name="Emerson J.B."/>
            <person name="Anantharaman K."/>
            <person name="Thomas B.C."/>
            <person name="Malmstrom R."/>
            <person name="Stieglmeier M."/>
            <person name="Klingl A."/>
            <person name="Woyke T."/>
            <person name="Ryan C.M."/>
            <person name="Banfield J.F."/>
        </authorList>
    </citation>
    <scope>NUCLEOTIDE SEQUENCE [LARGE SCALE GENOMIC DNA]</scope>
</reference>
<gene>
    <name evidence="1" type="ORF">CO003_01830</name>
</gene>
<dbReference type="Proteomes" id="UP000231673">
    <property type="component" value="Unassembled WGS sequence"/>
</dbReference>
<evidence type="ECO:0000313" key="2">
    <source>
        <dbReference type="Proteomes" id="UP000231673"/>
    </source>
</evidence>
<sequence length="226" mass="27223">YLKKIGRRGKIDIWLVDGAKIRRDLEKDFTNFAEYYYFPIIPKYEFWIDRESVPNERRFFIDHLLAEWRLMDGGMSYQRAKEIANQKELSERKKAGDLEKVINQKSEFSPEKVHRRLLDKTKDEIDIWLVDGRLVRSAFDIGFTEGGHDLVYQYVPKNEVWIDDDVFAKERPYVLLHELYERSLMKSGLTYLRAHRKASRLEWRARHSEQILDEFFLKFLIKKGKI</sequence>
<evidence type="ECO:0000313" key="1">
    <source>
        <dbReference type="EMBL" id="PIW74609.1"/>
    </source>
</evidence>
<proteinExistence type="predicted"/>